<dbReference type="RefSeq" id="WP_380057027.1">
    <property type="nucleotide sequence ID" value="NZ_JBHLTC010000049.1"/>
</dbReference>
<reference evidence="3 4" key="1">
    <citation type="submission" date="2024-09" db="EMBL/GenBank/DDBJ databases">
        <authorList>
            <person name="Sun Q."/>
            <person name="Mori K."/>
        </authorList>
    </citation>
    <scope>NUCLEOTIDE SEQUENCE [LARGE SCALE GENOMIC DNA]</scope>
    <source>
        <strain evidence="3 4">CGMCC 1.15906</strain>
    </source>
</reference>
<feature type="transmembrane region" description="Helical" evidence="2">
    <location>
        <begin position="154"/>
        <end position="173"/>
    </location>
</feature>
<feature type="transmembrane region" description="Helical" evidence="2">
    <location>
        <begin position="76"/>
        <end position="95"/>
    </location>
</feature>
<evidence type="ECO:0000313" key="4">
    <source>
        <dbReference type="Proteomes" id="UP001589890"/>
    </source>
</evidence>
<evidence type="ECO:0000256" key="1">
    <source>
        <dbReference type="SAM" id="MobiDB-lite"/>
    </source>
</evidence>
<keyword evidence="2" id="KW-1133">Transmembrane helix</keyword>
<protein>
    <recommendedName>
        <fullName evidence="5">DUF2567 domain-containing protein</fullName>
    </recommendedName>
</protein>
<proteinExistence type="predicted"/>
<keyword evidence="2" id="KW-0812">Transmembrane</keyword>
<dbReference type="Proteomes" id="UP001589890">
    <property type="component" value="Unassembled WGS sequence"/>
</dbReference>
<feature type="region of interest" description="Disordered" evidence="1">
    <location>
        <begin position="177"/>
        <end position="196"/>
    </location>
</feature>
<organism evidence="3 4">
    <name type="scientific">Kribbella deserti</name>
    <dbReference type="NCBI Taxonomy" id="1926257"/>
    <lineage>
        <taxon>Bacteria</taxon>
        <taxon>Bacillati</taxon>
        <taxon>Actinomycetota</taxon>
        <taxon>Actinomycetes</taxon>
        <taxon>Propionibacteriales</taxon>
        <taxon>Kribbellaceae</taxon>
        <taxon>Kribbella</taxon>
    </lineage>
</organism>
<feature type="transmembrane region" description="Helical" evidence="2">
    <location>
        <begin position="102"/>
        <end position="124"/>
    </location>
</feature>
<sequence length="196" mass="20664">MSQYPQPYYQQPVVPEPPMPWARALGITVAVYLVAGAIGGWAWQQFAPLARYTVDANGGALPEEEMTRVFGPDGTFTAIGFIAGLVLGGALFWWLNRYGPWSVAIVVAGSALGSVVAWGVGMLLGHDPLDPRLEAAKPGDLLPAPLELHGWTPLVSWVVGAALVAAIIAATTWRNDAPAPATGSAPAASEQTPWMH</sequence>
<feature type="compositionally biased region" description="Low complexity" evidence="1">
    <location>
        <begin position="177"/>
        <end position="189"/>
    </location>
</feature>
<evidence type="ECO:0008006" key="5">
    <source>
        <dbReference type="Google" id="ProtNLM"/>
    </source>
</evidence>
<keyword evidence="2" id="KW-0472">Membrane</keyword>
<gene>
    <name evidence="3" type="ORF">ACFFGN_34655</name>
</gene>
<keyword evidence="4" id="KW-1185">Reference proteome</keyword>
<dbReference type="EMBL" id="JBHLTC010000049">
    <property type="protein sequence ID" value="MFC0629258.1"/>
    <property type="molecule type" value="Genomic_DNA"/>
</dbReference>
<name>A0ABV6QX83_9ACTN</name>
<comment type="caution">
    <text evidence="3">The sequence shown here is derived from an EMBL/GenBank/DDBJ whole genome shotgun (WGS) entry which is preliminary data.</text>
</comment>
<evidence type="ECO:0000256" key="2">
    <source>
        <dbReference type="SAM" id="Phobius"/>
    </source>
</evidence>
<evidence type="ECO:0000313" key="3">
    <source>
        <dbReference type="EMBL" id="MFC0629258.1"/>
    </source>
</evidence>
<feature type="transmembrane region" description="Helical" evidence="2">
    <location>
        <begin position="21"/>
        <end position="43"/>
    </location>
</feature>
<accession>A0ABV6QX83</accession>